<keyword evidence="4 6" id="KW-0472">Membrane</keyword>
<evidence type="ECO:0000256" key="1">
    <source>
        <dbReference type="ARBA" id="ARBA00004141"/>
    </source>
</evidence>
<proteinExistence type="predicted"/>
<evidence type="ECO:0000256" key="2">
    <source>
        <dbReference type="ARBA" id="ARBA00022692"/>
    </source>
</evidence>
<feature type="transmembrane region" description="Helical" evidence="6">
    <location>
        <begin position="98"/>
        <end position="121"/>
    </location>
</feature>
<evidence type="ECO:0000313" key="8">
    <source>
        <dbReference type="Proteomes" id="UP000694565"/>
    </source>
</evidence>
<dbReference type="GO" id="GO:0022857">
    <property type="term" value="F:transmembrane transporter activity"/>
    <property type="evidence" value="ECO:0007669"/>
    <property type="project" value="InterPro"/>
</dbReference>
<dbReference type="InterPro" id="IPR005828">
    <property type="entry name" value="MFS_sugar_transport-like"/>
</dbReference>
<dbReference type="SUPFAM" id="SSF103473">
    <property type="entry name" value="MFS general substrate transporter"/>
    <property type="match status" value="1"/>
</dbReference>
<feature type="compositionally biased region" description="Basic and acidic residues" evidence="5">
    <location>
        <begin position="445"/>
        <end position="454"/>
    </location>
</feature>
<feature type="transmembrane region" description="Helical" evidence="6">
    <location>
        <begin position="297"/>
        <end position="316"/>
    </location>
</feature>
<keyword evidence="8" id="KW-1185">Reference proteome</keyword>
<reference evidence="7" key="1">
    <citation type="submission" date="2025-08" db="UniProtKB">
        <authorList>
            <consortium name="Ensembl"/>
        </authorList>
    </citation>
    <scope>IDENTIFICATION</scope>
</reference>
<feature type="transmembrane region" description="Helical" evidence="6">
    <location>
        <begin position="133"/>
        <end position="152"/>
    </location>
</feature>
<accession>A0A8C2ZLH6</accession>
<dbReference type="GO" id="GO:0016020">
    <property type="term" value="C:membrane"/>
    <property type="evidence" value="ECO:0007669"/>
    <property type="project" value="UniProtKB-SubCell"/>
</dbReference>
<keyword evidence="3 6" id="KW-1133">Transmembrane helix</keyword>
<dbReference type="Gene3D" id="1.20.1250.20">
    <property type="entry name" value="MFS general substrate transporter like domains"/>
    <property type="match status" value="2"/>
</dbReference>
<dbReference type="Pfam" id="PF00083">
    <property type="entry name" value="Sugar_tr"/>
    <property type="match status" value="2"/>
</dbReference>
<feature type="transmembrane region" description="Helical" evidence="6">
    <location>
        <begin position="385"/>
        <end position="409"/>
    </location>
</feature>
<protein>
    <submittedName>
        <fullName evidence="7">Solute carrier family 22 member 13a</fullName>
    </submittedName>
</protein>
<evidence type="ECO:0000256" key="3">
    <source>
        <dbReference type="ARBA" id="ARBA00022989"/>
    </source>
</evidence>
<dbReference type="PANTHER" id="PTHR24064">
    <property type="entry name" value="SOLUTE CARRIER FAMILY 22 MEMBER"/>
    <property type="match status" value="1"/>
</dbReference>
<sequence>LVFFIQSDPERHCNTDWILQADSNLTTDEQLNLTLPREEDGTFSRCQMFLPVEWDIGAIREYGLNETTGCRDGWVYYDTLYEFDLVCEQANLLEVAQAVLMAGILFGCLLFGPFIPVIVMLIFSLTTGLCPNFYLYLASQFMAGIGVGGFRLNATEWIGPSKRSWGACVAQLFGAGGNAVLAGVIYFIRDWRLAQLITAAQLAVVAIYIWFIPESARWLLDKGRTEEAKQLIVKAAAINKRTVPDSLFSLNLTYYCLSFNVGNLGLDIFLTQLMFGLTEVPAHILCIWLLEVMGRKVSLMATLLIGGFLCVLILAVPQGDAVAVTTLAISGRFFINWAGSICNVYVQELFPTAVRLCSRQTASGLCSIASRAGGLLSPLLNILALYHWSIPIIVYSSLTLTSGALSFLLPETRRKELPDSTHEADGLHNTFTKAGTLHSPTPVTTKKEPPEEPQ</sequence>
<evidence type="ECO:0000256" key="6">
    <source>
        <dbReference type="SAM" id="Phobius"/>
    </source>
</evidence>
<dbReference type="Proteomes" id="UP000694565">
    <property type="component" value="Unplaced"/>
</dbReference>
<feature type="region of interest" description="Disordered" evidence="5">
    <location>
        <begin position="419"/>
        <end position="454"/>
    </location>
</feature>
<feature type="transmembrane region" description="Helical" evidence="6">
    <location>
        <begin position="268"/>
        <end position="290"/>
    </location>
</feature>
<evidence type="ECO:0000256" key="5">
    <source>
        <dbReference type="SAM" id="MobiDB-lite"/>
    </source>
</evidence>
<dbReference type="Ensembl" id="ENSCLMT00005030741.1">
    <property type="protein sequence ID" value="ENSCLMP00005029401.1"/>
    <property type="gene ID" value="ENSCLMG00005014313.1"/>
</dbReference>
<feature type="transmembrane region" description="Helical" evidence="6">
    <location>
        <begin position="193"/>
        <end position="212"/>
    </location>
</feature>
<dbReference type="InterPro" id="IPR036259">
    <property type="entry name" value="MFS_trans_sf"/>
</dbReference>
<reference evidence="7" key="2">
    <citation type="submission" date="2025-09" db="UniProtKB">
        <authorList>
            <consortium name="Ensembl"/>
        </authorList>
    </citation>
    <scope>IDENTIFICATION</scope>
</reference>
<dbReference type="AlphaFoldDB" id="A0A8C2ZLH6"/>
<evidence type="ECO:0000313" key="7">
    <source>
        <dbReference type="Ensembl" id="ENSCLMP00005029401.1"/>
    </source>
</evidence>
<dbReference type="GeneTree" id="ENSGT00940000154607"/>
<keyword evidence="2 6" id="KW-0812">Transmembrane</keyword>
<name>A0A8C2ZLH6_CYCLU</name>
<organism evidence="7 8">
    <name type="scientific">Cyclopterus lumpus</name>
    <name type="common">Lumpsucker</name>
    <dbReference type="NCBI Taxonomy" id="8103"/>
    <lineage>
        <taxon>Eukaryota</taxon>
        <taxon>Metazoa</taxon>
        <taxon>Chordata</taxon>
        <taxon>Craniata</taxon>
        <taxon>Vertebrata</taxon>
        <taxon>Euteleostomi</taxon>
        <taxon>Actinopterygii</taxon>
        <taxon>Neopterygii</taxon>
        <taxon>Teleostei</taxon>
        <taxon>Neoteleostei</taxon>
        <taxon>Acanthomorphata</taxon>
        <taxon>Eupercaria</taxon>
        <taxon>Perciformes</taxon>
        <taxon>Cottioidei</taxon>
        <taxon>Cottales</taxon>
        <taxon>Cyclopteridae</taxon>
        <taxon>Cyclopterus</taxon>
    </lineage>
</organism>
<feature type="transmembrane region" description="Helical" evidence="6">
    <location>
        <begin position="164"/>
        <end position="188"/>
    </location>
</feature>
<evidence type="ECO:0000256" key="4">
    <source>
        <dbReference type="ARBA" id="ARBA00023136"/>
    </source>
</evidence>
<comment type="subcellular location">
    <subcellularLocation>
        <location evidence="1">Membrane</location>
        <topology evidence="1">Multi-pass membrane protein</topology>
    </subcellularLocation>
</comment>